<dbReference type="PROSITE" id="PS50885">
    <property type="entry name" value="HAMP"/>
    <property type="match status" value="1"/>
</dbReference>
<gene>
    <name evidence="8" type="ORF">ACFOSS_03495</name>
</gene>
<name>A0ABV8CKE5_9GAMM</name>
<evidence type="ECO:0000256" key="5">
    <source>
        <dbReference type="SAM" id="Coils"/>
    </source>
</evidence>
<dbReference type="Pfam" id="PF00015">
    <property type="entry name" value="MCPsignal"/>
    <property type="match status" value="1"/>
</dbReference>
<dbReference type="Gene3D" id="6.10.340.10">
    <property type="match status" value="1"/>
</dbReference>
<dbReference type="SMART" id="SM00283">
    <property type="entry name" value="MA"/>
    <property type="match status" value="1"/>
</dbReference>
<dbReference type="Gene3D" id="1.10.287.950">
    <property type="entry name" value="Methyl-accepting chemotaxis protein"/>
    <property type="match status" value="1"/>
</dbReference>
<feature type="coiled-coil region" evidence="5">
    <location>
        <begin position="75"/>
        <end position="102"/>
    </location>
</feature>
<evidence type="ECO:0000313" key="9">
    <source>
        <dbReference type="Proteomes" id="UP001595692"/>
    </source>
</evidence>
<dbReference type="SUPFAM" id="SSF58104">
    <property type="entry name" value="Methyl-accepting chemotaxis protein (MCP) signaling domain"/>
    <property type="match status" value="1"/>
</dbReference>
<evidence type="ECO:0000256" key="2">
    <source>
        <dbReference type="ARBA" id="ARBA00023224"/>
    </source>
</evidence>
<evidence type="ECO:0000256" key="4">
    <source>
        <dbReference type="PROSITE-ProRule" id="PRU00284"/>
    </source>
</evidence>
<dbReference type="CDD" id="cd06225">
    <property type="entry name" value="HAMP"/>
    <property type="match status" value="1"/>
</dbReference>
<evidence type="ECO:0000259" key="6">
    <source>
        <dbReference type="PROSITE" id="PS50111"/>
    </source>
</evidence>
<dbReference type="RefSeq" id="WP_377150661.1">
    <property type="nucleotide sequence ID" value="NZ_JBHSAF010000002.1"/>
</dbReference>
<dbReference type="PRINTS" id="PR00260">
    <property type="entry name" value="CHEMTRNSDUCR"/>
</dbReference>
<evidence type="ECO:0000313" key="8">
    <source>
        <dbReference type="EMBL" id="MFC3912533.1"/>
    </source>
</evidence>
<feature type="domain" description="HAMP" evidence="7">
    <location>
        <begin position="213"/>
        <end position="265"/>
    </location>
</feature>
<evidence type="ECO:0000259" key="7">
    <source>
        <dbReference type="PROSITE" id="PS50885"/>
    </source>
</evidence>
<comment type="caution">
    <text evidence="8">The sequence shown here is derived from an EMBL/GenBank/DDBJ whole genome shotgun (WGS) entry which is preliminary data.</text>
</comment>
<dbReference type="Proteomes" id="UP001595692">
    <property type="component" value="Unassembled WGS sequence"/>
</dbReference>
<keyword evidence="2 4" id="KW-0807">Transducer</keyword>
<dbReference type="InterPro" id="IPR003660">
    <property type="entry name" value="HAMP_dom"/>
</dbReference>
<dbReference type="Pfam" id="PF12729">
    <property type="entry name" value="4HB_MCP_1"/>
    <property type="match status" value="1"/>
</dbReference>
<sequence length="542" mass="58194">MNFIKDMKVRNKLFLAAGVLLALMLLNGGVAIMQLRHAEALTAEIRQTVIPGIRLAGQMESQLQRKRILVMRLVVADDEAEIARQEQAVQQLNHQMQQLWRQYQPLVNSQSERDQFQQFQDAFNEYDVAMGIKLMPAIRSGDRPQVKAVLAQLTPVAERQSRSLDALITASDDAAAEATHQLSEQNTRAMEVIGLLLALAVVIGGGCSLWLARFISQPLLHLVTQAQRVAAGDLAIQLQAHSRDEVGQMTEAFSRMVTQLRATLQQVSDNALLLATASSQLQGSSDHIATASEQVVAQSITVATAGEELVATTADIAGSCHTAADSSRQASNTTQAGMDVVRATVAAIRQRSEQTASDAEAVNALGKRSEQIGSIVATIQEIASQTNLLALNAAIEAARAGEQGRGFAVVADEVRALAARTTHSTQEISDMIRAIQLEARAATESMAGSVEEMQQVASEAGRLESTLETILSQVHDVNLQITQIATAAEEQSATTGEIASNMSQITGVVQDVSQAAEESASAANQLARMADEMKQRVSSFRL</sequence>
<dbReference type="InterPro" id="IPR024478">
    <property type="entry name" value="HlyB_4HB_MCP"/>
</dbReference>
<dbReference type="EMBL" id="JBHSAF010000002">
    <property type="protein sequence ID" value="MFC3912533.1"/>
    <property type="molecule type" value="Genomic_DNA"/>
</dbReference>
<dbReference type="PANTHER" id="PTHR32089">
    <property type="entry name" value="METHYL-ACCEPTING CHEMOTAXIS PROTEIN MCPB"/>
    <property type="match status" value="1"/>
</dbReference>
<dbReference type="SMART" id="SM00304">
    <property type="entry name" value="HAMP"/>
    <property type="match status" value="1"/>
</dbReference>
<feature type="domain" description="Methyl-accepting transducer" evidence="6">
    <location>
        <begin position="270"/>
        <end position="506"/>
    </location>
</feature>
<evidence type="ECO:0000256" key="3">
    <source>
        <dbReference type="ARBA" id="ARBA00029447"/>
    </source>
</evidence>
<keyword evidence="5" id="KW-0175">Coiled coil</keyword>
<proteinExistence type="inferred from homology"/>
<dbReference type="InterPro" id="IPR004089">
    <property type="entry name" value="MCPsignal_dom"/>
</dbReference>
<evidence type="ECO:0000256" key="1">
    <source>
        <dbReference type="ARBA" id="ARBA00004370"/>
    </source>
</evidence>
<dbReference type="PANTHER" id="PTHR32089:SF112">
    <property type="entry name" value="LYSOZYME-LIKE PROTEIN-RELATED"/>
    <property type="match status" value="1"/>
</dbReference>
<dbReference type="InterPro" id="IPR004090">
    <property type="entry name" value="Chemotax_Me-accpt_rcpt"/>
</dbReference>
<comment type="similarity">
    <text evidence="3">Belongs to the methyl-accepting chemotaxis (MCP) protein family.</text>
</comment>
<keyword evidence="9" id="KW-1185">Reference proteome</keyword>
<organism evidence="8 9">
    <name type="scientific">Pseudaeromonas sharmana</name>
    <dbReference type="NCBI Taxonomy" id="328412"/>
    <lineage>
        <taxon>Bacteria</taxon>
        <taxon>Pseudomonadati</taxon>
        <taxon>Pseudomonadota</taxon>
        <taxon>Gammaproteobacteria</taxon>
        <taxon>Aeromonadales</taxon>
        <taxon>Aeromonadaceae</taxon>
        <taxon>Pseudaeromonas</taxon>
    </lineage>
</organism>
<reference evidence="9" key="1">
    <citation type="journal article" date="2019" name="Int. J. Syst. Evol. Microbiol.">
        <title>The Global Catalogue of Microorganisms (GCM) 10K type strain sequencing project: providing services to taxonomists for standard genome sequencing and annotation.</title>
        <authorList>
            <consortium name="The Broad Institute Genomics Platform"/>
            <consortium name="The Broad Institute Genome Sequencing Center for Infectious Disease"/>
            <person name="Wu L."/>
            <person name="Ma J."/>
        </authorList>
    </citation>
    <scope>NUCLEOTIDE SEQUENCE [LARGE SCALE GENOMIC DNA]</scope>
    <source>
        <strain evidence="9">CCUG 54939</strain>
    </source>
</reference>
<dbReference type="Pfam" id="PF00672">
    <property type="entry name" value="HAMP"/>
    <property type="match status" value="1"/>
</dbReference>
<protein>
    <submittedName>
        <fullName evidence="8">Methyl-accepting chemotaxis protein</fullName>
    </submittedName>
</protein>
<dbReference type="CDD" id="cd11386">
    <property type="entry name" value="MCP_signal"/>
    <property type="match status" value="1"/>
</dbReference>
<comment type="subcellular location">
    <subcellularLocation>
        <location evidence="1">Membrane</location>
    </subcellularLocation>
</comment>
<accession>A0ABV8CKE5</accession>
<dbReference type="PROSITE" id="PS50111">
    <property type="entry name" value="CHEMOTAXIS_TRANSDUC_2"/>
    <property type="match status" value="1"/>
</dbReference>